<dbReference type="PANTHER" id="PTHR13847">
    <property type="entry name" value="SARCOSINE DEHYDROGENASE-RELATED"/>
    <property type="match status" value="1"/>
</dbReference>
<dbReference type="GO" id="GO:0016491">
    <property type="term" value="F:oxidoreductase activity"/>
    <property type="evidence" value="ECO:0007669"/>
    <property type="project" value="UniProtKB-KW"/>
</dbReference>
<accession>A0A1Y6C099</accession>
<feature type="domain" description="FAD dependent oxidoreductase" evidence="3">
    <location>
        <begin position="12"/>
        <end position="350"/>
    </location>
</feature>
<name>A0A1Y6C099_9PROT</name>
<dbReference type="RefSeq" id="WP_085123759.1">
    <property type="nucleotide sequence ID" value="NZ_FWZX01000013.1"/>
</dbReference>
<evidence type="ECO:0000313" key="5">
    <source>
        <dbReference type="Proteomes" id="UP000192917"/>
    </source>
</evidence>
<dbReference type="GO" id="GO:0005737">
    <property type="term" value="C:cytoplasm"/>
    <property type="evidence" value="ECO:0007669"/>
    <property type="project" value="TreeGrafter"/>
</dbReference>
<sequence>MSGAGSEGRTWDAAVIGGGIMGAATAIRLGLGGLRVVLLEAGALGMGASGVNAGTLSLQIKRARLMPYALRGHALWRAAGERVGFHQTGGLTLAFTEQEAAVLTERMTERREAGAPIELIAPGRVRALAPRLSDRVLLASWCPVDGYANSSLTGSYYRAALREAGVELREGRRVERVVREARGYRLEAPGASLSARRLVLAAGAWSGRLAAGLGCPLPVHARVNTVSVTTRMPRLVDCIVGHATGLLTLKQSDNGSVLIGGGWQGRGDPDRGPGAVVAESLLTNLRLAQYALPDLARARLLRSWTGYEAHVPDFYPLAGALPGLEEAYVLACVRGGYTIGPYIGRLLGDLILGREPELPLFDPGRFAAPETRSRREEEERVDGDERPIG</sequence>
<dbReference type="InterPro" id="IPR006076">
    <property type="entry name" value="FAD-dep_OxRdtase"/>
</dbReference>
<reference evidence="4 5" key="1">
    <citation type="submission" date="2017-04" db="EMBL/GenBank/DDBJ databases">
        <authorList>
            <person name="Afonso C.L."/>
            <person name="Miller P.J."/>
            <person name="Scott M.A."/>
            <person name="Spackman E."/>
            <person name="Goraichik I."/>
            <person name="Dimitrov K.M."/>
            <person name="Suarez D.L."/>
            <person name="Swayne D.E."/>
        </authorList>
    </citation>
    <scope>NUCLEOTIDE SEQUENCE [LARGE SCALE GENOMIC DNA]</scope>
    <source>
        <strain evidence="4 5">USBA 355</strain>
    </source>
</reference>
<evidence type="ECO:0000313" key="4">
    <source>
        <dbReference type="EMBL" id="SMF38889.1"/>
    </source>
</evidence>
<organism evidence="4 5">
    <name type="scientific">Tistlia consotensis USBA 355</name>
    <dbReference type="NCBI Taxonomy" id="560819"/>
    <lineage>
        <taxon>Bacteria</taxon>
        <taxon>Pseudomonadati</taxon>
        <taxon>Pseudomonadota</taxon>
        <taxon>Alphaproteobacteria</taxon>
        <taxon>Rhodospirillales</taxon>
        <taxon>Rhodovibrionaceae</taxon>
        <taxon>Tistlia</taxon>
    </lineage>
</organism>
<feature type="region of interest" description="Disordered" evidence="2">
    <location>
        <begin position="362"/>
        <end position="389"/>
    </location>
</feature>
<dbReference type="Gene3D" id="3.50.50.60">
    <property type="entry name" value="FAD/NAD(P)-binding domain"/>
    <property type="match status" value="1"/>
</dbReference>
<dbReference type="InterPro" id="IPR036188">
    <property type="entry name" value="FAD/NAD-bd_sf"/>
</dbReference>
<evidence type="ECO:0000259" key="3">
    <source>
        <dbReference type="Pfam" id="PF01266"/>
    </source>
</evidence>
<proteinExistence type="predicted"/>
<dbReference type="EMBL" id="FWZX01000013">
    <property type="protein sequence ID" value="SMF38889.1"/>
    <property type="molecule type" value="Genomic_DNA"/>
</dbReference>
<evidence type="ECO:0000256" key="2">
    <source>
        <dbReference type="SAM" id="MobiDB-lite"/>
    </source>
</evidence>
<dbReference type="AlphaFoldDB" id="A0A1Y6C099"/>
<gene>
    <name evidence="4" type="ORF">SAMN05428998_11382</name>
</gene>
<dbReference type="Proteomes" id="UP000192917">
    <property type="component" value="Unassembled WGS sequence"/>
</dbReference>
<keyword evidence="1" id="KW-0560">Oxidoreductase</keyword>
<dbReference type="Pfam" id="PF01266">
    <property type="entry name" value="DAO"/>
    <property type="match status" value="1"/>
</dbReference>
<dbReference type="STRING" id="560819.SAMN05428998_11382"/>
<protein>
    <submittedName>
        <fullName evidence="4">Glycine/D-amino acid oxidase</fullName>
    </submittedName>
</protein>
<dbReference type="Gene3D" id="3.30.9.10">
    <property type="entry name" value="D-Amino Acid Oxidase, subunit A, domain 2"/>
    <property type="match status" value="1"/>
</dbReference>
<feature type="compositionally biased region" description="Basic and acidic residues" evidence="2">
    <location>
        <begin position="371"/>
        <end position="389"/>
    </location>
</feature>
<evidence type="ECO:0000256" key="1">
    <source>
        <dbReference type="ARBA" id="ARBA00023002"/>
    </source>
</evidence>
<keyword evidence="5" id="KW-1185">Reference proteome</keyword>
<dbReference type="SUPFAM" id="SSF51905">
    <property type="entry name" value="FAD/NAD(P)-binding domain"/>
    <property type="match status" value="1"/>
</dbReference>